<accession>A0ABX8RSS6</accession>
<keyword evidence="4" id="KW-1185">Reference proteome</keyword>
<dbReference type="RefSeq" id="WP_218472786.1">
    <property type="nucleotide sequence ID" value="NZ_CP078145.1"/>
</dbReference>
<evidence type="ECO:0000256" key="1">
    <source>
        <dbReference type="ARBA" id="ARBA00022679"/>
    </source>
</evidence>
<dbReference type="CDD" id="cd04301">
    <property type="entry name" value="NAT_SF"/>
    <property type="match status" value="1"/>
</dbReference>
<gene>
    <name evidence="3" type="ORF">KV110_01730</name>
</gene>
<organism evidence="3 4">
    <name type="scientific">Nocardia iowensis</name>
    <dbReference type="NCBI Taxonomy" id="204891"/>
    <lineage>
        <taxon>Bacteria</taxon>
        <taxon>Bacillati</taxon>
        <taxon>Actinomycetota</taxon>
        <taxon>Actinomycetes</taxon>
        <taxon>Mycobacteriales</taxon>
        <taxon>Nocardiaceae</taxon>
        <taxon>Nocardia</taxon>
    </lineage>
</organism>
<feature type="domain" description="N-acetyltransferase" evidence="2">
    <location>
        <begin position="1"/>
        <end position="142"/>
    </location>
</feature>
<proteinExistence type="predicted"/>
<dbReference type="EMBL" id="CP078145">
    <property type="protein sequence ID" value="QXN91937.1"/>
    <property type="molecule type" value="Genomic_DNA"/>
</dbReference>
<evidence type="ECO:0000313" key="3">
    <source>
        <dbReference type="EMBL" id="QXN91937.1"/>
    </source>
</evidence>
<dbReference type="InterPro" id="IPR050769">
    <property type="entry name" value="NAT_camello-type"/>
</dbReference>
<dbReference type="PANTHER" id="PTHR13947">
    <property type="entry name" value="GNAT FAMILY N-ACETYLTRANSFERASE"/>
    <property type="match status" value="1"/>
</dbReference>
<dbReference type="InterPro" id="IPR000182">
    <property type="entry name" value="GNAT_dom"/>
</dbReference>
<reference evidence="3 4" key="1">
    <citation type="submission" date="2021-07" db="EMBL/GenBank/DDBJ databases">
        <title>Whole Genome Sequence of Nocardia Iowensis.</title>
        <authorList>
            <person name="Lamm A."/>
            <person name="Collins-Fairclough A.M."/>
            <person name="Bunk B."/>
            <person name="Sproer C."/>
        </authorList>
    </citation>
    <scope>NUCLEOTIDE SEQUENCE [LARGE SCALE GENOMIC DNA]</scope>
    <source>
        <strain evidence="3 4">NRRL 5646</strain>
    </source>
</reference>
<dbReference type="Proteomes" id="UP000694257">
    <property type="component" value="Chromosome"/>
</dbReference>
<protein>
    <submittedName>
        <fullName evidence="3">GNAT family N-acetyltransferase</fullName>
    </submittedName>
</protein>
<name>A0ABX8RSS6_NOCIO</name>
<dbReference type="PROSITE" id="PS51186">
    <property type="entry name" value="GNAT"/>
    <property type="match status" value="1"/>
</dbReference>
<dbReference type="Pfam" id="PF00583">
    <property type="entry name" value="Acetyltransf_1"/>
    <property type="match status" value="1"/>
</dbReference>
<dbReference type="PANTHER" id="PTHR13947:SF37">
    <property type="entry name" value="LD18367P"/>
    <property type="match status" value="1"/>
</dbReference>
<sequence>MIAKAHAVNAELYGHPDQTPVSPGEFTPQHGGAFVVAYFDGVPIGCGGYRRHVEDKTGATAEIKRMYVEPRLRRHGVAQQLLARLEEDARAAGYRAAILDTGSKQTASHALYEKCGYERTAGFSIYRDKPGNRAYWKALLPKR</sequence>
<evidence type="ECO:0000313" key="4">
    <source>
        <dbReference type="Proteomes" id="UP000694257"/>
    </source>
</evidence>
<evidence type="ECO:0000259" key="2">
    <source>
        <dbReference type="PROSITE" id="PS51186"/>
    </source>
</evidence>
<keyword evidence="1" id="KW-0808">Transferase</keyword>